<evidence type="ECO:0000313" key="6">
    <source>
        <dbReference type="EMBL" id="SFS10629.1"/>
    </source>
</evidence>
<dbReference type="OrthoDB" id="199806at2157"/>
<reference evidence="6 7" key="1">
    <citation type="submission" date="2016-10" db="EMBL/GenBank/DDBJ databases">
        <authorList>
            <person name="de Groot N.N."/>
        </authorList>
    </citation>
    <scope>NUCLEOTIDE SEQUENCE [LARGE SCALE GENOMIC DNA]</scope>
    <source>
        <strain evidence="6 7">CGMCC 1.10457</strain>
    </source>
</reference>
<comment type="pathway">
    <text evidence="1">Purine metabolism; IMP biosynthesis via de novo pathway; N(2)-formyl-N(1)-(5-phospho-D-ribosyl)glycinamide from N(1)-(5-phospho-D-ribosyl)glycinamide (10-formyl THF route): step 1/1.</text>
</comment>
<dbReference type="STRING" id="767519.SAMN05216559_3772"/>
<dbReference type="Gene3D" id="3.40.50.12230">
    <property type="match status" value="1"/>
</dbReference>
<dbReference type="InterPro" id="IPR002376">
    <property type="entry name" value="Formyl_transf_N"/>
</dbReference>
<name>A0A1I6M4M5_9EURY</name>
<keyword evidence="4" id="KW-0658">Purine biosynthesis</keyword>
<evidence type="ECO:0000313" key="7">
    <source>
        <dbReference type="Proteomes" id="UP000199062"/>
    </source>
</evidence>
<proteinExistence type="predicted"/>
<dbReference type="Pfam" id="PF00551">
    <property type="entry name" value="Formyl_trans_N"/>
    <property type="match status" value="1"/>
</dbReference>
<dbReference type="PANTHER" id="PTHR43369:SF2">
    <property type="entry name" value="PHOSPHORIBOSYLGLYCINAMIDE FORMYLTRANSFERASE"/>
    <property type="match status" value="1"/>
</dbReference>
<evidence type="ECO:0000256" key="2">
    <source>
        <dbReference type="ARBA" id="ARBA00012254"/>
    </source>
</evidence>
<dbReference type="PANTHER" id="PTHR43369">
    <property type="entry name" value="PHOSPHORIBOSYLGLYCINAMIDE FORMYLTRANSFERASE"/>
    <property type="match status" value="1"/>
</dbReference>
<dbReference type="AlphaFoldDB" id="A0A1I6M4M5"/>
<evidence type="ECO:0000259" key="5">
    <source>
        <dbReference type="Pfam" id="PF00551"/>
    </source>
</evidence>
<evidence type="ECO:0000256" key="3">
    <source>
        <dbReference type="ARBA" id="ARBA00022679"/>
    </source>
</evidence>
<dbReference type="EC" id="2.1.2.2" evidence="2"/>
<protein>
    <recommendedName>
        <fullName evidence="2">phosphoribosylglycinamide formyltransferase 1</fullName>
        <ecNumber evidence="2">2.1.2.2</ecNumber>
    </recommendedName>
</protein>
<evidence type="ECO:0000256" key="1">
    <source>
        <dbReference type="ARBA" id="ARBA00005054"/>
    </source>
</evidence>
<dbReference type="InterPro" id="IPR036477">
    <property type="entry name" value="Formyl_transf_N_sf"/>
</dbReference>
<accession>A0A1I6M4M5</accession>
<feature type="domain" description="Formyl transferase N-terminal" evidence="5">
    <location>
        <begin position="64"/>
        <end position="169"/>
    </location>
</feature>
<gene>
    <name evidence="6" type="ORF">SAMN05216559_3772</name>
</gene>
<dbReference type="RefSeq" id="WP_089818610.1">
    <property type="nucleotide sequence ID" value="NZ_FOZK01000004.1"/>
</dbReference>
<sequence>MTSIAFMGSHPLGEQCLEIATEHPDTDVELVVTYGPDEDNWWEGSLYDLATDMGHDVVTIDEESQVLETDVDYLLSVYYPNILGAEMLNHPNDAAINLHQAELPRYRGSNVISHAIMNARDDDHWQYGTTMHFMAEEVDAGDVIARNFVEIGEDDTARELYERIEGASVDLFDEMLPAMVSGEILEMGTPQEEYPGERYFYTKASLDGEKAIDPETLTDPEKEDEVYDKVRALDFPPFEPAWVELDDGRKLYLTASDYEYVLDEIAADE</sequence>
<organism evidence="6 7">
    <name type="scientific">Halomicrobium zhouii</name>
    <dbReference type="NCBI Taxonomy" id="767519"/>
    <lineage>
        <taxon>Archaea</taxon>
        <taxon>Methanobacteriati</taxon>
        <taxon>Methanobacteriota</taxon>
        <taxon>Stenosarchaea group</taxon>
        <taxon>Halobacteria</taxon>
        <taxon>Halobacteriales</taxon>
        <taxon>Haloarculaceae</taxon>
        <taxon>Halomicrobium</taxon>
    </lineage>
</organism>
<dbReference type="SUPFAM" id="SSF53328">
    <property type="entry name" value="Formyltransferase"/>
    <property type="match status" value="1"/>
</dbReference>
<dbReference type="EMBL" id="FOZK01000004">
    <property type="protein sequence ID" value="SFS10629.1"/>
    <property type="molecule type" value="Genomic_DNA"/>
</dbReference>
<dbReference type="GO" id="GO:0004644">
    <property type="term" value="F:phosphoribosylglycinamide formyltransferase activity"/>
    <property type="evidence" value="ECO:0007669"/>
    <property type="project" value="UniProtKB-EC"/>
</dbReference>
<dbReference type="Proteomes" id="UP000199062">
    <property type="component" value="Unassembled WGS sequence"/>
</dbReference>
<dbReference type="CDD" id="cd08369">
    <property type="entry name" value="FMT_core"/>
    <property type="match status" value="1"/>
</dbReference>
<dbReference type="GO" id="GO:0005829">
    <property type="term" value="C:cytosol"/>
    <property type="evidence" value="ECO:0007669"/>
    <property type="project" value="TreeGrafter"/>
</dbReference>
<keyword evidence="3 6" id="KW-0808">Transferase</keyword>
<keyword evidence="7" id="KW-1185">Reference proteome</keyword>
<dbReference type="GO" id="GO:0006189">
    <property type="term" value="P:'de novo' IMP biosynthetic process"/>
    <property type="evidence" value="ECO:0007669"/>
    <property type="project" value="TreeGrafter"/>
</dbReference>
<evidence type="ECO:0000256" key="4">
    <source>
        <dbReference type="ARBA" id="ARBA00022755"/>
    </source>
</evidence>